<sequence>MPSLFLLSSSVLLPKTLTLTLRPFPLSGRRRHCGSITSVHASDPDLLPRLTAGDSTTCHHLPAVRSYENDLARLTLVGSVAFEQALTAAAADGGEAAEEHLSAGTQTMVVETVFPGSADDHSTVSTRLFLPAKKVKEKAKKLRSSLTADILSSNSIVSNNILAMTFRQVVLQGLGSFKLSIFCPGTERDMKNLANPKEVSEQLTASSSDERFISTLAEVVCSCLLKSTDRFYQKHVGGSPSKSIFDWYQGPQRILALDTSICLYRISRDEIMKKASKQLERFNLAKEKSVNWRQRKLKHRWWEPPDYSMLDKIGGPGFGVWVNEFIPTYKLQIDANSFKDVKLEGWQEMGHNRWEVLLTHFQMVELASIFDMFYEDQYTLPDKELSCGLMTESPVSSRNKNSTGKWLFVSLLGGFIIVSVSVLAQLCRPNPLRARNVPDQKVTLPSSEICASNIKSLEAPELEDLCISLVKKIRDDLGWTEDIMTERDIGTWTGSLPGCLRGPDVVRNAIPCKEESTTSCSSGNLQIHEEPKISEISPAGVDDLAMQMAQDIASYQVVLSGDGRLVGFQPTSRVAVNHWASNPLAKVLYQGRRLSPGILEPSLKLPPPSEVVLLELLMSTKPESRFILVRPTQ</sequence>
<dbReference type="Proteomes" id="UP001140949">
    <property type="component" value="Unassembled WGS sequence"/>
</dbReference>
<feature type="chain" id="PRO_5043960246" evidence="1">
    <location>
        <begin position="19"/>
        <end position="633"/>
    </location>
</feature>
<dbReference type="PANTHER" id="PTHR35694:SF1">
    <property type="entry name" value="DENEDDYLASE"/>
    <property type="match status" value="1"/>
</dbReference>
<dbReference type="PANTHER" id="PTHR35694">
    <property type="entry name" value="DENEDDYLASE"/>
    <property type="match status" value="1"/>
</dbReference>
<gene>
    <name evidence="2" type="ORF">M6B38_380860</name>
</gene>
<reference evidence="2" key="2">
    <citation type="submission" date="2023-04" db="EMBL/GenBank/DDBJ databases">
        <authorList>
            <person name="Bruccoleri R.E."/>
            <person name="Oakeley E.J."/>
            <person name="Faust A.-M."/>
            <person name="Dessus-Babus S."/>
            <person name="Altorfer M."/>
            <person name="Burckhardt D."/>
            <person name="Oertli M."/>
            <person name="Naumann U."/>
            <person name="Petersen F."/>
            <person name="Wong J."/>
        </authorList>
    </citation>
    <scope>NUCLEOTIDE SEQUENCE</scope>
    <source>
        <strain evidence="2">GSM-AAB239-AS_SAM_17_03QT</strain>
        <tissue evidence="2">Leaf</tissue>
    </source>
</reference>
<feature type="signal peptide" evidence="1">
    <location>
        <begin position="1"/>
        <end position="18"/>
    </location>
</feature>
<accession>A0AAX6G8D6</accession>
<proteinExistence type="predicted"/>
<evidence type="ECO:0000256" key="1">
    <source>
        <dbReference type="SAM" id="SignalP"/>
    </source>
</evidence>
<protein>
    <submittedName>
        <fullName evidence="2">Uncharacterized protein</fullName>
    </submittedName>
</protein>
<dbReference type="EMBL" id="JANAVB010021797">
    <property type="protein sequence ID" value="KAJ6824929.1"/>
    <property type="molecule type" value="Genomic_DNA"/>
</dbReference>
<evidence type="ECO:0000313" key="2">
    <source>
        <dbReference type="EMBL" id="KAJ6824929.1"/>
    </source>
</evidence>
<keyword evidence="1" id="KW-0732">Signal</keyword>
<organism evidence="2 3">
    <name type="scientific">Iris pallida</name>
    <name type="common">Sweet iris</name>
    <dbReference type="NCBI Taxonomy" id="29817"/>
    <lineage>
        <taxon>Eukaryota</taxon>
        <taxon>Viridiplantae</taxon>
        <taxon>Streptophyta</taxon>
        <taxon>Embryophyta</taxon>
        <taxon>Tracheophyta</taxon>
        <taxon>Spermatophyta</taxon>
        <taxon>Magnoliopsida</taxon>
        <taxon>Liliopsida</taxon>
        <taxon>Asparagales</taxon>
        <taxon>Iridaceae</taxon>
        <taxon>Iridoideae</taxon>
        <taxon>Irideae</taxon>
        <taxon>Iris</taxon>
    </lineage>
</organism>
<evidence type="ECO:0000313" key="3">
    <source>
        <dbReference type="Proteomes" id="UP001140949"/>
    </source>
</evidence>
<reference evidence="2" key="1">
    <citation type="journal article" date="2023" name="GigaByte">
        <title>Genome assembly of the bearded iris, Iris pallida Lam.</title>
        <authorList>
            <person name="Bruccoleri R.E."/>
            <person name="Oakeley E.J."/>
            <person name="Faust A.M.E."/>
            <person name="Altorfer M."/>
            <person name="Dessus-Babus S."/>
            <person name="Burckhardt D."/>
            <person name="Oertli M."/>
            <person name="Naumann U."/>
            <person name="Petersen F."/>
            <person name="Wong J."/>
        </authorList>
    </citation>
    <scope>NUCLEOTIDE SEQUENCE</scope>
    <source>
        <strain evidence="2">GSM-AAB239-AS_SAM_17_03QT</strain>
    </source>
</reference>
<comment type="caution">
    <text evidence="2">The sequence shown here is derived from an EMBL/GenBank/DDBJ whole genome shotgun (WGS) entry which is preliminary data.</text>
</comment>
<keyword evidence="3" id="KW-1185">Reference proteome</keyword>
<name>A0AAX6G8D6_IRIPA</name>
<dbReference type="AlphaFoldDB" id="A0AAX6G8D6"/>